<accession>A0ABQ5JI74</accession>
<proteinExistence type="predicted"/>
<evidence type="ECO:0000313" key="2">
    <source>
        <dbReference type="Proteomes" id="UP001055149"/>
    </source>
</evidence>
<gene>
    <name evidence="1" type="ORF">LPAF129_05340</name>
</gene>
<dbReference type="EMBL" id="BQXH01000003">
    <property type="protein sequence ID" value="GKS80849.1"/>
    <property type="molecule type" value="Genomic_DNA"/>
</dbReference>
<reference evidence="1" key="1">
    <citation type="journal article" date="2022" name="Int. J. Syst. Evol. Microbiol.">
        <title>A novel species of lactic acid bacteria, Ligilactobacillus pabuli sp. nov., isolated from alfalfa silage.</title>
        <authorList>
            <person name="Tohno M."/>
            <person name="Tanizawa Y."/>
            <person name="Sawada H."/>
            <person name="Sakamoto M."/>
            <person name="Ohkuma M."/>
            <person name="Kobayashi H."/>
        </authorList>
    </citation>
    <scope>NUCLEOTIDE SEQUENCE</scope>
    <source>
        <strain evidence="1">AF129</strain>
    </source>
</reference>
<sequence>MKKRPGSPGFILAEAVVTLWLVALLSLTYCAIDIRASRQEQHLAKRAELASQLLSRSQAVLSHPDQQPPAKIEVHDGTEKITVEIKR</sequence>
<protein>
    <submittedName>
        <fullName evidence="1">Uncharacterized protein</fullName>
    </submittedName>
</protein>
<dbReference type="Proteomes" id="UP001055149">
    <property type="component" value="Unassembled WGS sequence"/>
</dbReference>
<name>A0ABQ5JI74_9LACO</name>
<comment type="caution">
    <text evidence="1">The sequence shown here is derived from an EMBL/GenBank/DDBJ whole genome shotgun (WGS) entry which is preliminary data.</text>
</comment>
<organism evidence="1 2">
    <name type="scientific">Ligilactobacillus pabuli</name>
    <dbReference type="NCBI Taxonomy" id="2886039"/>
    <lineage>
        <taxon>Bacteria</taxon>
        <taxon>Bacillati</taxon>
        <taxon>Bacillota</taxon>
        <taxon>Bacilli</taxon>
        <taxon>Lactobacillales</taxon>
        <taxon>Lactobacillaceae</taxon>
        <taxon>Ligilactobacillus</taxon>
    </lineage>
</organism>
<evidence type="ECO:0000313" key="1">
    <source>
        <dbReference type="EMBL" id="GKS80849.1"/>
    </source>
</evidence>
<keyword evidence="2" id="KW-1185">Reference proteome</keyword>
<dbReference type="RefSeq" id="WP_244054621.1">
    <property type="nucleotide sequence ID" value="NZ_BQXH01000003.1"/>
</dbReference>